<dbReference type="PANTHER" id="PTHR43289">
    <property type="entry name" value="MITOGEN-ACTIVATED PROTEIN KINASE KINASE KINASE 20-RELATED"/>
    <property type="match status" value="1"/>
</dbReference>
<keyword evidence="2 5" id="KW-0547">Nucleotide-binding</keyword>
<evidence type="ECO:0000313" key="7">
    <source>
        <dbReference type="EMBL" id="MDQ0314302.1"/>
    </source>
</evidence>
<evidence type="ECO:0000259" key="6">
    <source>
        <dbReference type="PROSITE" id="PS50011"/>
    </source>
</evidence>
<gene>
    <name evidence="7" type="ORF">J2S73_000739</name>
</gene>
<dbReference type="AlphaFoldDB" id="A0AAE3VLS9"/>
<dbReference type="InterPro" id="IPR017441">
    <property type="entry name" value="Protein_kinase_ATP_BS"/>
</dbReference>
<keyword evidence="7" id="KW-0723">Serine/threonine-protein kinase</keyword>
<dbReference type="EMBL" id="JAUSUL010000001">
    <property type="protein sequence ID" value="MDQ0314302.1"/>
    <property type="molecule type" value="Genomic_DNA"/>
</dbReference>
<keyword evidence="4 5" id="KW-0067">ATP-binding</keyword>
<dbReference type="PANTHER" id="PTHR43289:SF6">
    <property type="entry name" value="SERINE_THREONINE-PROTEIN KINASE NEKL-3"/>
    <property type="match status" value="1"/>
</dbReference>
<dbReference type="Gene3D" id="3.30.200.20">
    <property type="entry name" value="Phosphorylase Kinase, domain 1"/>
    <property type="match status" value="1"/>
</dbReference>
<dbReference type="InterPro" id="IPR011009">
    <property type="entry name" value="Kinase-like_dom_sf"/>
</dbReference>
<dbReference type="GO" id="GO:0004674">
    <property type="term" value="F:protein serine/threonine kinase activity"/>
    <property type="evidence" value="ECO:0007669"/>
    <property type="project" value="UniProtKB-KW"/>
</dbReference>
<keyword evidence="8" id="KW-1185">Reference proteome</keyword>
<evidence type="ECO:0000256" key="5">
    <source>
        <dbReference type="PROSITE-ProRule" id="PRU10141"/>
    </source>
</evidence>
<dbReference type="InterPro" id="IPR008271">
    <property type="entry name" value="Ser/Thr_kinase_AS"/>
</dbReference>
<dbReference type="Pfam" id="PF00069">
    <property type="entry name" value="Pkinase"/>
    <property type="match status" value="1"/>
</dbReference>
<dbReference type="PROSITE" id="PS50011">
    <property type="entry name" value="PROTEIN_KINASE_DOM"/>
    <property type="match status" value="1"/>
</dbReference>
<keyword evidence="3 7" id="KW-0418">Kinase</keyword>
<dbReference type="PROSITE" id="PS00108">
    <property type="entry name" value="PROTEIN_KINASE_ST"/>
    <property type="match status" value="1"/>
</dbReference>
<organism evidence="7 8">
    <name type="scientific">Amorphus orientalis</name>
    <dbReference type="NCBI Taxonomy" id="649198"/>
    <lineage>
        <taxon>Bacteria</taxon>
        <taxon>Pseudomonadati</taxon>
        <taxon>Pseudomonadota</taxon>
        <taxon>Alphaproteobacteria</taxon>
        <taxon>Hyphomicrobiales</taxon>
        <taxon>Amorphaceae</taxon>
        <taxon>Amorphus</taxon>
    </lineage>
</organism>
<feature type="binding site" evidence="5">
    <location>
        <position position="58"/>
    </location>
    <ligand>
        <name>ATP</name>
        <dbReference type="ChEBI" id="CHEBI:30616"/>
    </ligand>
</feature>
<dbReference type="CDD" id="cd14014">
    <property type="entry name" value="STKc_PknB_like"/>
    <property type="match status" value="1"/>
</dbReference>
<dbReference type="RefSeq" id="WP_306884075.1">
    <property type="nucleotide sequence ID" value="NZ_JAUSUL010000001.1"/>
</dbReference>
<evidence type="ECO:0000256" key="4">
    <source>
        <dbReference type="ARBA" id="ARBA00022840"/>
    </source>
</evidence>
<name>A0AAE3VLS9_9HYPH</name>
<dbReference type="GO" id="GO:0005524">
    <property type="term" value="F:ATP binding"/>
    <property type="evidence" value="ECO:0007669"/>
    <property type="project" value="UniProtKB-UniRule"/>
</dbReference>
<protein>
    <submittedName>
        <fullName evidence="7">Serine/threonine protein kinase</fullName>
    </submittedName>
</protein>
<evidence type="ECO:0000256" key="3">
    <source>
        <dbReference type="ARBA" id="ARBA00022777"/>
    </source>
</evidence>
<comment type="caution">
    <text evidence="7">The sequence shown here is derived from an EMBL/GenBank/DDBJ whole genome shotgun (WGS) entry which is preliminary data.</text>
</comment>
<accession>A0AAE3VLS9</accession>
<evidence type="ECO:0000313" key="8">
    <source>
        <dbReference type="Proteomes" id="UP001229244"/>
    </source>
</evidence>
<reference evidence="7" key="1">
    <citation type="submission" date="2023-07" db="EMBL/GenBank/DDBJ databases">
        <title>Genomic Encyclopedia of Type Strains, Phase IV (KMG-IV): sequencing the most valuable type-strain genomes for metagenomic binning, comparative biology and taxonomic classification.</title>
        <authorList>
            <person name="Goeker M."/>
        </authorList>
    </citation>
    <scope>NUCLEOTIDE SEQUENCE</scope>
    <source>
        <strain evidence="7">DSM 21202</strain>
    </source>
</reference>
<evidence type="ECO:0000256" key="1">
    <source>
        <dbReference type="ARBA" id="ARBA00022679"/>
    </source>
</evidence>
<dbReference type="PROSITE" id="PS00107">
    <property type="entry name" value="PROTEIN_KINASE_ATP"/>
    <property type="match status" value="1"/>
</dbReference>
<sequence length="303" mass="34096">MSEGTTQRKPLPVPLGTKLRDRYELISVLGRGGMSTVYSALDHFRLRAASQTPLVAIKLLNNDPTINADIRELMHREARRMQEFVHPAIARVYDWDEDGGRSFIIMEQLEGQTLNRMLRKRGNDPVSRVTRERIVTDIGAALDYAHERGVVHTDVKPGNIFVTTDGAAKLLDFGISYAHEAVDLSEDDDRPTIAYFGHVGALTPAYASLEMLLGMVPAPSDDVYSLAVVAYMLTTGRHPYDHNSVRWAISRGLEPERPARGLTTRQWRALRQALAFERRDRTPEVHEFVEGFTTSSWLSRLLG</sequence>
<dbReference type="InterPro" id="IPR000719">
    <property type="entry name" value="Prot_kinase_dom"/>
</dbReference>
<proteinExistence type="predicted"/>
<dbReference type="Proteomes" id="UP001229244">
    <property type="component" value="Unassembled WGS sequence"/>
</dbReference>
<dbReference type="Gene3D" id="1.10.510.10">
    <property type="entry name" value="Transferase(Phosphotransferase) domain 1"/>
    <property type="match status" value="1"/>
</dbReference>
<evidence type="ECO:0000256" key="2">
    <source>
        <dbReference type="ARBA" id="ARBA00022741"/>
    </source>
</evidence>
<keyword evidence="1" id="KW-0808">Transferase</keyword>
<feature type="domain" description="Protein kinase" evidence="6">
    <location>
        <begin position="23"/>
        <end position="298"/>
    </location>
</feature>
<dbReference type="SMART" id="SM00220">
    <property type="entry name" value="S_TKc"/>
    <property type="match status" value="1"/>
</dbReference>
<dbReference type="SUPFAM" id="SSF56112">
    <property type="entry name" value="Protein kinase-like (PK-like)"/>
    <property type="match status" value="1"/>
</dbReference>